<dbReference type="InterPro" id="IPR017871">
    <property type="entry name" value="ABC_transporter-like_CS"/>
</dbReference>
<dbReference type="EMBL" id="VCGU01000002">
    <property type="protein sequence ID" value="TRY79099.1"/>
    <property type="molecule type" value="Genomic_DNA"/>
</dbReference>
<dbReference type="OMA" id="QDYWLRW"/>
<feature type="domain" description="ABC transmembrane type-1" evidence="17">
    <location>
        <begin position="66"/>
        <end position="392"/>
    </location>
</feature>
<dbReference type="InterPro" id="IPR027417">
    <property type="entry name" value="P-loop_NTPase"/>
</dbReference>
<proteinExistence type="inferred from homology"/>
<feature type="transmembrane region" description="Helical" evidence="15">
    <location>
        <begin position="1087"/>
        <end position="1109"/>
    </location>
</feature>
<feature type="compositionally biased region" description="Basic and acidic residues" evidence="14">
    <location>
        <begin position="31"/>
        <end position="41"/>
    </location>
</feature>
<dbReference type="FunFam" id="1.20.1560.10:FF:000018">
    <property type="entry name" value="ATP-binding cassette subfamily B member 11"/>
    <property type="match status" value="1"/>
</dbReference>
<feature type="transmembrane region" description="Helical" evidence="15">
    <location>
        <begin position="938"/>
        <end position="959"/>
    </location>
</feature>
<keyword evidence="7" id="KW-0547">Nucleotide-binding</keyword>
<dbReference type="STRING" id="6832.A0A553PN39"/>
<feature type="compositionally biased region" description="Basic and acidic residues" evidence="14">
    <location>
        <begin position="7"/>
        <end position="20"/>
    </location>
</feature>
<evidence type="ECO:0000256" key="12">
    <source>
        <dbReference type="ARBA" id="ARBA00023180"/>
    </source>
</evidence>
<protein>
    <recommendedName>
        <fullName evidence="3">ABC-type xenobiotic transporter</fullName>
        <ecNumber evidence="3">7.6.2.2</ecNumber>
    </recommendedName>
</protein>
<feature type="region of interest" description="Disordered" evidence="14">
    <location>
        <begin position="701"/>
        <end position="720"/>
    </location>
</feature>
<evidence type="ECO:0000256" key="4">
    <source>
        <dbReference type="ARBA" id="ARBA00022448"/>
    </source>
</evidence>
<dbReference type="EC" id="7.6.2.2" evidence="3"/>
<keyword evidence="12" id="KW-0325">Glycoprotein</keyword>
<dbReference type="GO" id="GO:0016887">
    <property type="term" value="F:ATP hydrolysis activity"/>
    <property type="evidence" value="ECO:0007669"/>
    <property type="project" value="InterPro"/>
</dbReference>
<comment type="catalytic activity">
    <reaction evidence="13">
        <text>ATP + H2O + xenobioticSide 1 = ADP + phosphate + xenobioticSide 2.</text>
        <dbReference type="EC" id="7.6.2.2"/>
    </reaction>
</comment>
<gene>
    <name evidence="18" type="ORF">TCAL_02837</name>
</gene>
<dbReference type="GO" id="GO:0090374">
    <property type="term" value="P:oligopeptide export from mitochondrion"/>
    <property type="evidence" value="ECO:0007669"/>
    <property type="project" value="TreeGrafter"/>
</dbReference>
<feature type="transmembrane region" description="Helical" evidence="15">
    <location>
        <begin position="1004"/>
        <end position="1021"/>
    </location>
</feature>
<evidence type="ECO:0000313" key="19">
    <source>
        <dbReference type="Proteomes" id="UP000318571"/>
    </source>
</evidence>
<evidence type="ECO:0000256" key="11">
    <source>
        <dbReference type="ARBA" id="ARBA00023136"/>
    </source>
</evidence>
<evidence type="ECO:0000256" key="6">
    <source>
        <dbReference type="ARBA" id="ARBA00022737"/>
    </source>
</evidence>
<evidence type="ECO:0000256" key="13">
    <source>
        <dbReference type="ARBA" id="ARBA00034018"/>
    </source>
</evidence>
<keyword evidence="4" id="KW-0813">Transport</keyword>
<evidence type="ECO:0000259" key="17">
    <source>
        <dbReference type="PROSITE" id="PS50929"/>
    </source>
</evidence>
<keyword evidence="19" id="KW-1185">Reference proteome</keyword>
<comment type="subcellular location">
    <subcellularLocation>
        <location evidence="1">Membrane</location>
        <topology evidence="1">Multi-pass membrane protein</topology>
    </subcellularLocation>
</comment>
<dbReference type="SMART" id="SM00382">
    <property type="entry name" value="AAA"/>
    <property type="match status" value="2"/>
</dbReference>
<keyword evidence="5 15" id="KW-0812">Transmembrane</keyword>
<organism evidence="18 19">
    <name type="scientific">Tigriopus californicus</name>
    <name type="common">Marine copepod</name>
    <dbReference type="NCBI Taxonomy" id="6832"/>
    <lineage>
        <taxon>Eukaryota</taxon>
        <taxon>Metazoa</taxon>
        <taxon>Ecdysozoa</taxon>
        <taxon>Arthropoda</taxon>
        <taxon>Crustacea</taxon>
        <taxon>Multicrustacea</taxon>
        <taxon>Hexanauplia</taxon>
        <taxon>Copepoda</taxon>
        <taxon>Harpacticoida</taxon>
        <taxon>Harpacticidae</taxon>
        <taxon>Tigriopus</taxon>
    </lineage>
</organism>
<evidence type="ECO:0000259" key="16">
    <source>
        <dbReference type="PROSITE" id="PS50893"/>
    </source>
</evidence>
<keyword evidence="10 15" id="KW-1133">Transmembrane helix</keyword>
<keyword evidence="11 15" id="KW-0472">Membrane</keyword>
<name>A0A553PN39_TIGCA</name>
<feature type="transmembrane region" description="Helical" evidence="15">
    <location>
        <begin position="317"/>
        <end position="340"/>
    </location>
</feature>
<dbReference type="CDD" id="cd18577">
    <property type="entry name" value="ABC_6TM_Pgp_ABCB1_D1_like"/>
    <property type="match status" value="1"/>
</dbReference>
<keyword evidence="6" id="KW-0677">Repeat</keyword>
<dbReference type="Pfam" id="PF00005">
    <property type="entry name" value="ABC_tran"/>
    <property type="match status" value="2"/>
</dbReference>
<dbReference type="InterPro" id="IPR039421">
    <property type="entry name" value="Type_1_exporter"/>
</dbReference>
<evidence type="ECO:0000256" key="1">
    <source>
        <dbReference type="ARBA" id="ARBA00004141"/>
    </source>
</evidence>
<feature type="domain" description="ABC transmembrane type-1" evidence="17">
    <location>
        <begin position="793"/>
        <end position="1147"/>
    </location>
</feature>
<dbReference type="PANTHER" id="PTHR43394">
    <property type="entry name" value="ATP-DEPENDENT PERMEASE MDL1, MITOCHONDRIAL"/>
    <property type="match status" value="1"/>
</dbReference>
<reference evidence="18 19" key="1">
    <citation type="journal article" date="2018" name="Nat. Ecol. Evol.">
        <title>Genomic signatures of mitonuclear coevolution across populations of Tigriopus californicus.</title>
        <authorList>
            <person name="Barreto F.S."/>
            <person name="Watson E.T."/>
            <person name="Lima T.G."/>
            <person name="Willett C.S."/>
            <person name="Edmands S."/>
            <person name="Li W."/>
            <person name="Burton R.S."/>
        </authorList>
    </citation>
    <scope>NUCLEOTIDE SEQUENCE [LARGE SCALE GENOMIC DNA]</scope>
    <source>
        <strain evidence="18 19">San Diego</strain>
    </source>
</reference>
<feature type="transmembrane region" description="Helical" evidence="15">
    <location>
        <begin position="147"/>
        <end position="169"/>
    </location>
</feature>
<feature type="transmembrane region" description="Helical" evidence="15">
    <location>
        <begin position="789"/>
        <end position="811"/>
    </location>
</feature>
<comment type="caution">
    <text evidence="18">The sequence shown here is derived from an EMBL/GenBank/DDBJ whole genome shotgun (WGS) entry which is preliminary data.</text>
</comment>
<dbReference type="Gene3D" id="3.40.50.300">
    <property type="entry name" value="P-loop containing nucleotide triphosphate hydrolases"/>
    <property type="match status" value="2"/>
</dbReference>
<evidence type="ECO:0000256" key="7">
    <source>
        <dbReference type="ARBA" id="ARBA00022741"/>
    </source>
</evidence>
<dbReference type="GO" id="GO:0005524">
    <property type="term" value="F:ATP binding"/>
    <property type="evidence" value="ECO:0007669"/>
    <property type="project" value="UniProtKB-KW"/>
</dbReference>
<accession>A0A553PN39</accession>
<dbReference type="InterPro" id="IPR011527">
    <property type="entry name" value="ABC1_TM_dom"/>
</dbReference>
<dbReference type="GO" id="GO:0005743">
    <property type="term" value="C:mitochondrial inner membrane"/>
    <property type="evidence" value="ECO:0007669"/>
    <property type="project" value="TreeGrafter"/>
</dbReference>
<feature type="region of interest" description="Disordered" evidence="14">
    <location>
        <begin position="1"/>
        <end position="41"/>
    </location>
</feature>
<feature type="transmembrane region" description="Helical" evidence="15">
    <location>
        <begin position="223"/>
        <end position="241"/>
    </location>
</feature>
<evidence type="ECO:0000256" key="15">
    <source>
        <dbReference type="SAM" id="Phobius"/>
    </source>
</evidence>
<keyword evidence="8" id="KW-0067">ATP-binding</keyword>
<dbReference type="Proteomes" id="UP000318571">
    <property type="component" value="Chromosome 6"/>
</dbReference>
<dbReference type="GO" id="GO:0017085">
    <property type="term" value="P:response to insecticide"/>
    <property type="evidence" value="ECO:0007669"/>
    <property type="project" value="UniProtKB-ARBA"/>
</dbReference>
<evidence type="ECO:0000256" key="9">
    <source>
        <dbReference type="ARBA" id="ARBA00022967"/>
    </source>
</evidence>
<keyword evidence="9" id="KW-1278">Translocase</keyword>
<dbReference type="SUPFAM" id="SSF52540">
    <property type="entry name" value="P-loop containing nucleoside triphosphate hydrolases"/>
    <property type="match status" value="2"/>
</dbReference>
<sequence length="1436" mass="157755">MGTSKRHSTEKVQPFKDSPKEVTACEEEIEDKVKQEKKKDEEPSLPPVAIHRLFRFASSRDLFLIFLAIIAAIIGGCSMPVMIILFGDLANTFVQNDLNVSQICVGIPFCCDNTPAINLDLPNCNVTEEDLGNFFINMNFLDQITKFAQGTALIGLVNFVMSYIFVTCLNHAAECQVFKIRGLFLKAILRQDIGWYDTHQTGDFASRMTEDLNKVQEGIGEKIGMFIFFATIFIASLINAFVHGWELTLVILSVMPVLHPTYLTARELKAYGKAGSVAEEVLSAVRTVVAFGGQTKEVNRFENNLHDARKAGIMRGLLTGIGGGFMWLVIYASYALAFWYGVKLIMDDTEDCFEDILHCDPRYDASSLLVVFFSVLMGAMNVGQATPYVEAFSVARGAAAQIFDIIDRVPKIDSSSTEGEHPEKGAGNLSFKDVFFNYPSRKDVKILNGLTMVVNKGETVALVGSSGCGKSTVIQLVQRFYDPWSGSVMLNGKDLRQLNLSALRERIGIVGQEPVLFGCSIAENIRYGREDIDDSDIEQACKDANAYSFIRNLPKKYDTLVGERGAQLSGGQKQRIAIARALVRNPDILLLDEATSALDTQSEGVVQAALDKARCGRTTIMVAHRLSTIRTADKIVALEDGRVAEMGTHNELMKMKGVYFGLVTAQGGQNVEEEMVEEEKEEDDDDVPELKIVEQGRFEREAGGGRVRKQSDRKASTTSSILSEDSVTIEDVGHAIGSAVGFSRVPSLRSSLRNPLHKELFAASISEDAGEDLPKVSMIRILKANSPEWPYMLIGLIASIIMGASMPVYAILFGEVLGVLSEDPVSARDNVSYYCILFLITGVVVGTAMFLQISMFTLAGEHLTLRMRKLSFEAMLRQEMAWFDLPSNSTGALCTRISSDASAIQGMSGSRVSSTLQSASSVLFSVSLSVWFEWKLGLVVSVYVPWLALSSWLQAKIMAGHFNAFRAHQENASQASGTPLGTLFQSFFTLTISIGLAMYYQWQLGLVTSVFIPFVLVALYFQTKMIMGSDSVQKEAFASSAKLAIEAISNIRTVAGLGRERTFEELYLAALRQPHVDAKKRSHVRGLIFGFAQSVPFFAYSGCMFYGGWLVENQDLDYKNVFKVAEALILGTMMVGQATAFAPNYNKALLAAARVFKLLDRKPQIDANDATGLRMNNIQGNISFSQAGFHYPTRKEVRVLRELDLSVQAGQTIALVGPSGCGKSTCIQLLQRFYDLHKGSLNIEGENVQALNVPQLRSRMGIVSQEPVLFDRTLAENIAYGDNSRTASMDEVVDAARQANIHSFITSLPMGYDTMVGEKGTQLSGGQKQRVAIARALIRNPAVLLLDEATSALDTESEKVVQAALDKAQEGRTSITIAHRLSTIQNVNRIFVISKGRVAESGTHSELLARKEGLYAKLWGSQTLTKGDSVEDRTQK</sequence>
<dbReference type="Gene3D" id="1.20.1560.10">
    <property type="entry name" value="ABC transporter type 1, transmembrane domain"/>
    <property type="match status" value="2"/>
</dbReference>
<feature type="domain" description="ABC transporter" evidence="16">
    <location>
        <begin position="1173"/>
        <end position="1420"/>
    </location>
</feature>
<dbReference type="PROSITE" id="PS50893">
    <property type="entry name" value="ABC_TRANSPORTER_2"/>
    <property type="match status" value="2"/>
</dbReference>
<dbReference type="GO" id="GO:0015421">
    <property type="term" value="F:ABC-type oligopeptide transporter activity"/>
    <property type="evidence" value="ECO:0007669"/>
    <property type="project" value="TreeGrafter"/>
</dbReference>
<dbReference type="PANTHER" id="PTHR43394:SF27">
    <property type="entry name" value="ATP-DEPENDENT TRANSLOCASE ABCB1-LIKE"/>
    <property type="match status" value="1"/>
</dbReference>
<dbReference type="GO" id="GO:0008559">
    <property type="term" value="F:ABC-type xenobiotic transporter activity"/>
    <property type="evidence" value="ECO:0007669"/>
    <property type="project" value="UniProtKB-EC"/>
</dbReference>
<feature type="transmembrane region" description="Helical" evidence="15">
    <location>
        <begin position="365"/>
        <end position="383"/>
    </location>
</feature>
<comment type="similarity">
    <text evidence="2">Belongs to the ABC transporter superfamily. ABCB family. Multidrug resistance exporter (TC 3.A.1.201) subfamily.</text>
</comment>
<evidence type="ECO:0000256" key="10">
    <source>
        <dbReference type="ARBA" id="ARBA00022989"/>
    </source>
</evidence>
<dbReference type="InterPro" id="IPR003593">
    <property type="entry name" value="AAA+_ATPase"/>
</dbReference>
<feature type="transmembrane region" description="Helical" evidence="15">
    <location>
        <begin position="831"/>
        <end position="859"/>
    </location>
</feature>
<dbReference type="GO" id="GO:0097254">
    <property type="term" value="P:renal tubular secretion"/>
    <property type="evidence" value="ECO:0007669"/>
    <property type="project" value="UniProtKB-ARBA"/>
</dbReference>
<feature type="transmembrane region" description="Helical" evidence="15">
    <location>
        <begin position="62"/>
        <end position="86"/>
    </location>
</feature>
<feature type="compositionally biased region" description="Basic and acidic residues" evidence="14">
    <location>
        <begin position="701"/>
        <end position="715"/>
    </location>
</feature>
<dbReference type="InterPro" id="IPR003439">
    <property type="entry name" value="ABC_transporter-like_ATP-bd"/>
</dbReference>
<evidence type="ECO:0000256" key="8">
    <source>
        <dbReference type="ARBA" id="ARBA00022840"/>
    </source>
</evidence>
<evidence type="ECO:0000256" key="5">
    <source>
        <dbReference type="ARBA" id="ARBA00022692"/>
    </source>
</evidence>
<feature type="transmembrane region" description="Helical" evidence="15">
    <location>
        <begin position="980"/>
        <end position="998"/>
    </location>
</feature>
<feature type="domain" description="ABC transporter" evidence="16">
    <location>
        <begin position="429"/>
        <end position="665"/>
    </location>
</feature>
<dbReference type="FunFam" id="3.40.50.300:FF:000479">
    <property type="entry name" value="Multidrug resistance protein 1A"/>
    <property type="match status" value="2"/>
</dbReference>
<dbReference type="InterPro" id="IPR036640">
    <property type="entry name" value="ABC1_TM_sf"/>
</dbReference>
<evidence type="ECO:0000256" key="3">
    <source>
        <dbReference type="ARBA" id="ARBA00012191"/>
    </source>
</evidence>
<dbReference type="Pfam" id="PF00664">
    <property type="entry name" value="ABC_membrane"/>
    <property type="match status" value="3"/>
</dbReference>
<evidence type="ECO:0000256" key="14">
    <source>
        <dbReference type="SAM" id="MobiDB-lite"/>
    </source>
</evidence>
<dbReference type="PROSITE" id="PS00211">
    <property type="entry name" value="ABC_TRANSPORTER_1"/>
    <property type="match status" value="2"/>
</dbReference>
<dbReference type="CDD" id="cd03249">
    <property type="entry name" value="ABC_MTABC3_MDL1_MDL2"/>
    <property type="match status" value="2"/>
</dbReference>
<dbReference type="PROSITE" id="PS50929">
    <property type="entry name" value="ABC_TM1F"/>
    <property type="match status" value="2"/>
</dbReference>
<dbReference type="SUPFAM" id="SSF90123">
    <property type="entry name" value="ABC transporter transmembrane region"/>
    <property type="match status" value="3"/>
</dbReference>
<evidence type="ECO:0000256" key="2">
    <source>
        <dbReference type="ARBA" id="ARBA00007577"/>
    </source>
</evidence>
<dbReference type="CDD" id="cd18578">
    <property type="entry name" value="ABC_6TM_Pgp_ABCB1_D2_like"/>
    <property type="match status" value="1"/>
</dbReference>
<evidence type="ECO:0000313" key="18">
    <source>
        <dbReference type="EMBL" id="TRY79099.1"/>
    </source>
</evidence>